<evidence type="ECO:0000256" key="1">
    <source>
        <dbReference type="SAM" id="Phobius"/>
    </source>
</evidence>
<keyword evidence="1" id="KW-0812">Transmembrane</keyword>
<accession>A0A183UQZ7</accession>
<evidence type="ECO:0000313" key="3">
    <source>
        <dbReference type="Proteomes" id="UP000050794"/>
    </source>
</evidence>
<dbReference type="WBParaSite" id="TCNE_0001091701-mRNA-1">
    <property type="protein sequence ID" value="TCNE_0001091701-mRNA-1"/>
    <property type="gene ID" value="TCNE_0001091701"/>
</dbReference>
<keyword evidence="3" id="KW-1185">Reference proteome</keyword>
<name>A0A183UQZ7_TOXCA</name>
<keyword evidence="1" id="KW-0472">Membrane</keyword>
<keyword evidence="1" id="KW-1133">Transmembrane helix</keyword>
<proteinExistence type="predicted"/>
<feature type="transmembrane region" description="Helical" evidence="1">
    <location>
        <begin position="6"/>
        <end position="31"/>
    </location>
</feature>
<dbReference type="AlphaFoldDB" id="A0A183UQZ7"/>
<protein>
    <submittedName>
        <fullName evidence="4">Transmembrane protein</fullName>
    </submittedName>
</protein>
<evidence type="ECO:0000313" key="2">
    <source>
        <dbReference type="EMBL" id="VDM42238.1"/>
    </source>
</evidence>
<reference evidence="4" key="1">
    <citation type="submission" date="2016-06" db="UniProtKB">
        <authorList>
            <consortium name="WormBaseParasite"/>
        </authorList>
    </citation>
    <scope>IDENTIFICATION</scope>
</reference>
<reference evidence="2 3" key="2">
    <citation type="submission" date="2018-11" db="EMBL/GenBank/DDBJ databases">
        <authorList>
            <consortium name="Pathogen Informatics"/>
        </authorList>
    </citation>
    <scope>NUCLEOTIDE SEQUENCE [LARGE SCALE GENOMIC DNA]</scope>
</reference>
<dbReference type="Proteomes" id="UP000050794">
    <property type="component" value="Unassembled WGS sequence"/>
</dbReference>
<evidence type="ECO:0000313" key="4">
    <source>
        <dbReference type="WBParaSite" id="TCNE_0001091701-mRNA-1"/>
    </source>
</evidence>
<dbReference type="EMBL" id="UYWY01020664">
    <property type="protein sequence ID" value="VDM42238.1"/>
    <property type="molecule type" value="Genomic_DNA"/>
</dbReference>
<gene>
    <name evidence="2" type="ORF">TCNE_LOCUS10917</name>
</gene>
<sequence length="197" mass="21416">MFTAEALSYLSVSTCLHLLILCYITLGTLILRNEILHSVAYGICQELVLGAASFCESGNTWGLLASGDESLSMCGSLNEDGGRESVLSDGQAGTNGSKRKVPKVFSKEAITKFRAWLFQNLTAIRRMGRCRIVAKDLRARRALVAGISLAMHIVARSKRFMKNKHRGLASIIQATACMFACLSAHGAPHQTPRGDDR</sequence>
<organism evidence="3 4">
    <name type="scientific">Toxocara canis</name>
    <name type="common">Canine roundworm</name>
    <dbReference type="NCBI Taxonomy" id="6265"/>
    <lineage>
        <taxon>Eukaryota</taxon>
        <taxon>Metazoa</taxon>
        <taxon>Ecdysozoa</taxon>
        <taxon>Nematoda</taxon>
        <taxon>Chromadorea</taxon>
        <taxon>Rhabditida</taxon>
        <taxon>Spirurina</taxon>
        <taxon>Ascaridomorpha</taxon>
        <taxon>Ascaridoidea</taxon>
        <taxon>Toxocaridae</taxon>
        <taxon>Toxocara</taxon>
    </lineage>
</organism>